<comment type="subcellular location">
    <subcellularLocation>
        <location evidence="2">Endomembrane system</location>
    </subcellularLocation>
</comment>
<gene>
    <name evidence="15" type="ORF">TAT_000380400</name>
    <name evidence="16" type="ORF">TAV_000380300</name>
</gene>
<dbReference type="VEuPathDB" id="PiroplasmaDB:TA11060"/>
<dbReference type="GO" id="GO:0061630">
    <property type="term" value="F:ubiquitin protein ligase activity"/>
    <property type="evidence" value="ECO:0007669"/>
    <property type="project" value="UniProtKB-EC"/>
</dbReference>
<dbReference type="PROSITE" id="PS00518">
    <property type="entry name" value="ZF_RING_1"/>
    <property type="match status" value="1"/>
</dbReference>
<dbReference type="EC" id="2.3.2.27" evidence="4"/>
<dbReference type="InterPro" id="IPR045103">
    <property type="entry name" value="RNF5/RNF185-like"/>
</dbReference>
<keyword evidence="13" id="KW-0812">Transmembrane</keyword>
<evidence type="ECO:0000313" key="16">
    <source>
        <dbReference type="EMBL" id="SVP95638.1"/>
    </source>
</evidence>
<keyword evidence="13" id="KW-1133">Transmembrane helix</keyword>
<dbReference type="SMART" id="SM00184">
    <property type="entry name" value="RING"/>
    <property type="match status" value="1"/>
</dbReference>
<dbReference type="InterPro" id="IPR018957">
    <property type="entry name" value="Znf_C3HC4_RING-type"/>
</dbReference>
<dbReference type="Gene3D" id="3.30.40.10">
    <property type="entry name" value="Zinc/RING finger domain, C3HC4 (zinc finger)"/>
    <property type="match status" value="1"/>
</dbReference>
<proteinExistence type="predicted"/>
<dbReference type="EMBL" id="UIVS01000004">
    <property type="protein sequence ID" value="SVP95638.1"/>
    <property type="molecule type" value="Genomic_DNA"/>
</dbReference>
<dbReference type="PANTHER" id="PTHR12313">
    <property type="entry name" value="E3 UBIQUITIN-PROTEIN LIGASE RNF5-RELATED"/>
    <property type="match status" value="1"/>
</dbReference>
<dbReference type="GO" id="GO:0008270">
    <property type="term" value="F:zinc ion binding"/>
    <property type="evidence" value="ECO:0007669"/>
    <property type="project" value="UniProtKB-KW"/>
</dbReference>
<name>A0A3B0NLD6_THEAN</name>
<dbReference type="AlphaFoldDB" id="A0A3B0NLD6"/>
<dbReference type="SUPFAM" id="SSF57850">
    <property type="entry name" value="RING/U-box"/>
    <property type="match status" value="1"/>
</dbReference>
<evidence type="ECO:0000259" key="14">
    <source>
        <dbReference type="PROSITE" id="PS50089"/>
    </source>
</evidence>
<dbReference type="InterPro" id="IPR001841">
    <property type="entry name" value="Znf_RING"/>
</dbReference>
<organism evidence="16">
    <name type="scientific">Theileria annulata</name>
    <dbReference type="NCBI Taxonomy" id="5874"/>
    <lineage>
        <taxon>Eukaryota</taxon>
        <taxon>Sar</taxon>
        <taxon>Alveolata</taxon>
        <taxon>Apicomplexa</taxon>
        <taxon>Aconoidasida</taxon>
        <taxon>Piroplasmida</taxon>
        <taxon>Theileriidae</taxon>
        <taxon>Theileria</taxon>
    </lineage>
</organism>
<evidence type="ECO:0000256" key="5">
    <source>
        <dbReference type="ARBA" id="ARBA00022679"/>
    </source>
</evidence>
<dbReference type="GO" id="GO:0006511">
    <property type="term" value="P:ubiquitin-dependent protein catabolic process"/>
    <property type="evidence" value="ECO:0007669"/>
    <property type="project" value="InterPro"/>
</dbReference>
<evidence type="ECO:0000256" key="10">
    <source>
        <dbReference type="ARBA" id="ARBA00023136"/>
    </source>
</evidence>
<evidence type="ECO:0000256" key="1">
    <source>
        <dbReference type="ARBA" id="ARBA00000900"/>
    </source>
</evidence>
<reference evidence="16" key="1">
    <citation type="submission" date="2018-07" db="EMBL/GenBank/DDBJ databases">
        <authorList>
            <person name="Quirk P.G."/>
            <person name="Krulwich T.A."/>
        </authorList>
    </citation>
    <scope>NUCLEOTIDE SEQUENCE</scope>
    <source>
        <strain evidence="16">Anand</strain>
    </source>
</reference>
<feature type="region of interest" description="Disordered" evidence="12">
    <location>
        <begin position="72"/>
        <end position="102"/>
    </location>
</feature>
<keyword evidence="10 13" id="KW-0472">Membrane</keyword>
<feature type="domain" description="RING-type" evidence="14">
    <location>
        <begin position="23"/>
        <end position="62"/>
    </location>
</feature>
<dbReference type="GO" id="GO:0016567">
    <property type="term" value="P:protein ubiquitination"/>
    <property type="evidence" value="ECO:0007669"/>
    <property type="project" value="UniProtKB-UniPathway"/>
</dbReference>
<evidence type="ECO:0000256" key="11">
    <source>
        <dbReference type="PROSITE-ProRule" id="PRU00175"/>
    </source>
</evidence>
<evidence type="ECO:0000256" key="3">
    <source>
        <dbReference type="ARBA" id="ARBA00004906"/>
    </source>
</evidence>
<keyword evidence="8" id="KW-0833">Ubl conjugation pathway</keyword>
<keyword evidence="7 11" id="KW-0863">Zinc-finger</keyword>
<dbReference type="InterPro" id="IPR013083">
    <property type="entry name" value="Znf_RING/FYVE/PHD"/>
</dbReference>
<feature type="transmembrane region" description="Helical" evidence="13">
    <location>
        <begin position="167"/>
        <end position="187"/>
    </location>
</feature>
<dbReference type="EMBL" id="UIVT01000004">
    <property type="protein sequence ID" value="SVP95093.1"/>
    <property type="molecule type" value="Genomic_DNA"/>
</dbReference>
<evidence type="ECO:0000256" key="12">
    <source>
        <dbReference type="SAM" id="MobiDB-lite"/>
    </source>
</evidence>
<evidence type="ECO:0000256" key="4">
    <source>
        <dbReference type="ARBA" id="ARBA00012483"/>
    </source>
</evidence>
<dbReference type="Pfam" id="PF00097">
    <property type="entry name" value="zf-C3HC4"/>
    <property type="match status" value="1"/>
</dbReference>
<feature type="compositionally biased region" description="Basic and acidic residues" evidence="12">
    <location>
        <begin position="82"/>
        <end position="92"/>
    </location>
</feature>
<comment type="pathway">
    <text evidence="3">Protein modification; protein ubiquitination.</text>
</comment>
<evidence type="ECO:0000256" key="8">
    <source>
        <dbReference type="ARBA" id="ARBA00022786"/>
    </source>
</evidence>
<evidence type="ECO:0000256" key="9">
    <source>
        <dbReference type="ARBA" id="ARBA00022833"/>
    </source>
</evidence>
<dbReference type="UniPathway" id="UPA00143"/>
<dbReference type="GO" id="GO:0005783">
    <property type="term" value="C:endoplasmic reticulum"/>
    <property type="evidence" value="ECO:0007669"/>
    <property type="project" value="InterPro"/>
</dbReference>
<sequence>MEGQQTENVHKKPEESANSKFECNICFDDVKDPVVTRCGHLFCWSCLLSWMNRRNYQCPICQAGISRDNVIPLYGHGQNQSDPRDKPEEPRPKAQRSTNSQRQNSFFRGYENRISVSFGSFPFSFIFPIAFGTSNTGSFFDLFRNDESSSNMTSEINVKNCSEQRRAYAYTGFLSLIGLLMIAYLILCI</sequence>
<evidence type="ECO:0000256" key="6">
    <source>
        <dbReference type="ARBA" id="ARBA00022723"/>
    </source>
</evidence>
<evidence type="ECO:0000256" key="2">
    <source>
        <dbReference type="ARBA" id="ARBA00004308"/>
    </source>
</evidence>
<protein>
    <recommendedName>
        <fullName evidence="4">RING-type E3 ubiquitin transferase</fullName>
        <ecNumber evidence="4">2.3.2.27</ecNumber>
    </recommendedName>
</protein>
<evidence type="ECO:0000313" key="15">
    <source>
        <dbReference type="EMBL" id="SVP95093.1"/>
    </source>
</evidence>
<keyword evidence="9" id="KW-0862">Zinc</keyword>
<evidence type="ECO:0000256" key="13">
    <source>
        <dbReference type="SAM" id="Phobius"/>
    </source>
</evidence>
<dbReference type="PROSITE" id="PS50089">
    <property type="entry name" value="ZF_RING_2"/>
    <property type="match status" value="1"/>
</dbReference>
<dbReference type="InterPro" id="IPR017907">
    <property type="entry name" value="Znf_RING_CS"/>
</dbReference>
<evidence type="ECO:0000256" key="7">
    <source>
        <dbReference type="ARBA" id="ARBA00022771"/>
    </source>
</evidence>
<comment type="catalytic activity">
    <reaction evidence="1">
        <text>S-ubiquitinyl-[E2 ubiquitin-conjugating enzyme]-L-cysteine + [acceptor protein]-L-lysine = [E2 ubiquitin-conjugating enzyme]-L-cysteine + N(6)-ubiquitinyl-[acceptor protein]-L-lysine.</text>
        <dbReference type="EC" id="2.3.2.27"/>
    </reaction>
</comment>
<keyword evidence="5" id="KW-0808">Transferase</keyword>
<accession>A0A3B0NLD6</accession>
<keyword evidence="6" id="KW-0479">Metal-binding</keyword>